<dbReference type="InterPro" id="IPR011990">
    <property type="entry name" value="TPR-like_helical_dom_sf"/>
</dbReference>
<feature type="repeat" description="PPR" evidence="3">
    <location>
        <begin position="251"/>
        <end position="285"/>
    </location>
</feature>
<protein>
    <submittedName>
        <fullName evidence="5">PPR repeat</fullName>
    </submittedName>
</protein>
<dbReference type="Pfam" id="PF17177">
    <property type="entry name" value="PPR_long"/>
    <property type="match status" value="1"/>
</dbReference>
<accession>A0A9E7H538</accession>
<dbReference type="PROSITE" id="PS51375">
    <property type="entry name" value="PPR"/>
    <property type="match status" value="10"/>
</dbReference>
<dbReference type="Gene3D" id="1.25.40.10">
    <property type="entry name" value="Tetratricopeptide repeat domain"/>
    <property type="match status" value="5"/>
</dbReference>
<feature type="domain" description="PROP1-like PPR" evidence="4">
    <location>
        <begin position="472"/>
        <end position="625"/>
    </location>
</feature>
<evidence type="ECO:0000313" key="5">
    <source>
        <dbReference type="EMBL" id="URE23388.1"/>
    </source>
</evidence>
<name>A0A9E7H538_9LILI</name>
<feature type="repeat" description="PPR" evidence="3">
    <location>
        <begin position="457"/>
        <end position="491"/>
    </location>
</feature>
<dbReference type="Proteomes" id="UP001055439">
    <property type="component" value="Chromosome 8"/>
</dbReference>
<reference evidence="5" key="1">
    <citation type="submission" date="2022-05" db="EMBL/GenBank/DDBJ databases">
        <title>The Musa troglodytarum L. genome provides insights into the mechanism of non-climacteric behaviour and enrichment of carotenoids.</title>
        <authorList>
            <person name="Wang J."/>
        </authorList>
    </citation>
    <scope>NUCLEOTIDE SEQUENCE</scope>
    <source>
        <tissue evidence="5">Leaf</tissue>
    </source>
</reference>
<evidence type="ECO:0000256" key="1">
    <source>
        <dbReference type="ARBA" id="ARBA00007626"/>
    </source>
</evidence>
<feature type="repeat" description="PPR" evidence="3">
    <location>
        <begin position="321"/>
        <end position="355"/>
    </location>
</feature>
<sequence>MLRSRIPATPDVAGVAPAENLLSLGFVSHKKGKNQILFRDFVRPSAVKSGICARLKLGGNNFPVKSEVKGTSRLVSYGGCIPSVLRALETFPDLDEALKPWEDSLSSKERTIILKEQTDWRRAVEIFNWFKRKGCYELNVIHYNVMLRILGEAKKWDLVGSFWNEMQSNRIMPTNSTYGTLINAYCKGGLNKAALVWLSDLYKQGMEPDEVTMGVILQTYKMAGKFQKAEQFFQRWSSDIYDDCETQKGYGLYTYNTLIDTYGKAGQLEKASRTFTQMLGEGIVPDTVTFNTMIHVYGNNGRLEEISSLMTMMDEHHCVVDTRTYNILISVYLKMNDIDTAASYFSKLKVAGLEPDIVSYRTLLYAYSVRDMVGEAETLILEMEELSLEIDEYTQSALTRMYTNVGLIDKSWSWFEKFSDKMSSECFSANIDAFGEKGHIHLVEKAFSCCLSRQKLSVLVFNVMIKAYGLQKNCNKAAELFDGMIGYGVVPDQCTYSSIIQLLSAAELPHKAVYYVRKMQEAGLVTDCIPYSVVMTCFAKLGELQTAEDLFKEMISLKIQPDIVVYSILINAFAEVGNVHEAMNYVDSMKSAGLTLNSIICNSLIKLYTKVGYLREAQEVYQFLKLSEDSPDVYASNCMIDLYSENAMLGEAEEIFDNLKCSGKANEFSYGMMLCLYKRLGQLGEAFCIAKEMQTLQLLTSSMSCNNIIALYANNGRTKEAVETFRYMLASGIPPDDGTFKTLGLVLRRHGVSKEAINQLESVRGEDAEVGLEEWIEAICSVLRFDVNLRHVGKTKSCYNMEPFTLNLCKEEFALKELGDVKQGLFPSRIGTKSGDVDDDISILFLRFVGDK</sequence>
<dbReference type="Pfam" id="PF01535">
    <property type="entry name" value="PPR"/>
    <property type="match status" value="2"/>
</dbReference>
<keyword evidence="6" id="KW-1185">Reference proteome</keyword>
<dbReference type="SUPFAM" id="SSF81901">
    <property type="entry name" value="HCP-like"/>
    <property type="match status" value="1"/>
</dbReference>
<organism evidence="5 6">
    <name type="scientific">Musa troglodytarum</name>
    <name type="common">fe'i banana</name>
    <dbReference type="NCBI Taxonomy" id="320322"/>
    <lineage>
        <taxon>Eukaryota</taxon>
        <taxon>Viridiplantae</taxon>
        <taxon>Streptophyta</taxon>
        <taxon>Embryophyta</taxon>
        <taxon>Tracheophyta</taxon>
        <taxon>Spermatophyta</taxon>
        <taxon>Magnoliopsida</taxon>
        <taxon>Liliopsida</taxon>
        <taxon>Zingiberales</taxon>
        <taxon>Musaceae</taxon>
        <taxon>Musa</taxon>
    </lineage>
</organism>
<feature type="repeat" description="PPR" evidence="3">
    <location>
        <begin position="562"/>
        <end position="596"/>
    </location>
</feature>
<dbReference type="SUPFAM" id="SSF48452">
    <property type="entry name" value="TPR-like"/>
    <property type="match status" value="1"/>
</dbReference>
<dbReference type="Pfam" id="PF13041">
    <property type="entry name" value="PPR_2"/>
    <property type="match status" value="4"/>
</dbReference>
<feature type="repeat" description="PPR" evidence="3">
    <location>
        <begin position="174"/>
        <end position="208"/>
    </location>
</feature>
<dbReference type="GO" id="GO:0003729">
    <property type="term" value="F:mRNA binding"/>
    <property type="evidence" value="ECO:0007669"/>
    <property type="project" value="TreeGrafter"/>
</dbReference>
<evidence type="ECO:0000256" key="2">
    <source>
        <dbReference type="ARBA" id="ARBA00022737"/>
    </source>
</evidence>
<dbReference type="PANTHER" id="PTHR47938:SF35">
    <property type="entry name" value="PENTATRICOPEPTIDE REPEAT-CONTAINING PROTEIN 4, MITOCHONDRIAL-RELATED"/>
    <property type="match status" value="1"/>
</dbReference>
<feature type="repeat" description="PPR" evidence="3">
    <location>
        <begin position="597"/>
        <end position="631"/>
    </location>
</feature>
<dbReference type="InterPro" id="IPR002885">
    <property type="entry name" value="PPR_rpt"/>
</dbReference>
<proteinExistence type="inferred from homology"/>
<feature type="repeat" description="PPR" evidence="3">
    <location>
        <begin position="527"/>
        <end position="561"/>
    </location>
</feature>
<dbReference type="OrthoDB" id="185373at2759"/>
<comment type="similarity">
    <text evidence="1">Belongs to the PPR family. P subfamily.</text>
</comment>
<dbReference type="PANTHER" id="PTHR47938">
    <property type="entry name" value="RESPIRATORY COMPLEX I CHAPERONE (CIA84), PUTATIVE (AFU_ORTHOLOGUE AFUA_2G06020)-RELATED"/>
    <property type="match status" value="1"/>
</dbReference>
<gene>
    <name evidence="5" type="ORF">MUK42_33884</name>
</gene>
<feature type="repeat" description="PPR" evidence="3">
    <location>
        <begin position="286"/>
        <end position="320"/>
    </location>
</feature>
<evidence type="ECO:0000256" key="3">
    <source>
        <dbReference type="PROSITE-ProRule" id="PRU00708"/>
    </source>
</evidence>
<feature type="repeat" description="PPR" evidence="3">
    <location>
        <begin position="139"/>
        <end position="173"/>
    </location>
</feature>
<dbReference type="EMBL" id="CP097510">
    <property type="protein sequence ID" value="URE23388.1"/>
    <property type="molecule type" value="Genomic_DNA"/>
</dbReference>
<evidence type="ECO:0000259" key="4">
    <source>
        <dbReference type="Pfam" id="PF17177"/>
    </source>
</evidence>
<dbReference type="AlphaFoldDB" id="A0A9E7H538"/>
<evidence type="ECO:0000313" key="6">
    <source>
        <dbReference type="Proteomes" id="UP001055439"/>
    </source>
</evidence>
<dbReference type="InterPro" id="IPR033443">
    <property type="entry name" value="PROP1-like_PPR_dom"/>
</dbReference>
<keyword evidence="2" id="KW-0677">Repeat</keyword>
<dbReference type="NCBIfam" id="TIGR00756">
    <property type="entry name" value="PPR"/>
    <property type="match status" value="10"/>
</dbReference>
<feature type="repeat" description="PPR" evidence="3">
    <location>
        <begin position="701"/>
        <end position="735"/>
    </location>
</feature>